<feature type="transmembrane region" description="Helical" evidence="1">
    <location>
        <begin position="114"/>
        <end position="135"/>
    </location>
</feature>
<keyword evidence="1" id="KW-1133">Transmembrane helix</keyword>
<dbReference type="EMBL" id="KB822717">
    <property type="protein sequence ID" value="ETN43909.1"/>
    <property type="molecule type" value="Genomic_DNA"/>
</dbReference>
<gene>
    <name evidence="2" type="ORF">HMPREF1541_11040</name>
</gene>
<dbReference type="HOGENOM" id="CLU_933898_0_0_1"/>
<evidence type="ECO:0000313" key="3">
    <source>
        <dbReference type="Proteomes" id="UP000030752"/>
    </source>
</evidence>
<feature type="transmembrane region" description="Helical" evidence="1">
    <location>
        <begin position="268"/>
        <end position="291"/>
    </location>
</feature>
<sequence length="298" mass="32459">MPTQTETAAILRQISKLATVLAAIYYASVIALTANFILSSIIVAAIPRVKPQIRWGGAPAWVYVSNPMDPIYRFTVNCIYIISCCAVLAFYDLFRTGSAVLQPYSRRGKVRASYRRAILLVYVAIMGLAVTYTGIKTYLSDNHDISLLAEMQLYIPPMYAVATGMLVRVEPPDIFSKAFDHAMLVCIESSTALSAAFDFFFEKPAHCRCPKHRTTSEASLAESDWVLLRGMSLIAATSSQAVIQPRALSAQSARWSKAKAKARANAEAVVLAGFTAAALGLSIGVLAWYGYDSLFTAS</sequence>
<feature type="transmembrane region" description="Helical" evidence="1">
    <location>
        <begin position="147"/>
        <end position="167"/>
    </location>
</feature>
<accession>W2S7N1</accession>
<keyword evidence="3" id="KW-1185">Reference proteome</keyword>
<feature type="transmembrane region" description="Helical" evidence="1">
    <location>
        <begin position="20"/>
        <end position="46"/>
    </location>
</feature>
<reference evidence="2 3" key="1">
    <citation type="submission" date="2013-03" db="EMBL/GenBank/DDBJ databases">
        <title>The Genome Sequence of Phialophora europaea CBS 101466.</title>
        <authorList>
            <consortium name="The Broad Institute Genomics Platform"/>
            <person name="Cuomo C."/>
            <person name="de Hoog S."/>
            <person name="Gorbushina A."/>
            <person name="Walker B."/>
            <person name="Young S.K."/>
            <person name="Zeng Q."/>
            <person name="Gargeya S."/>
            <person name="Fitzgerald M."/>
            <person name="Haas B."/>
            <person name="Abouelleil A."/>
            <person name="Allen A.W."/>
            <person name="Alvarado L."/>
            <person name="Arachchi H.M."/>
            <person name="Berlin A.M."/>
            <person name="Chapman S.B."/>
            <person name="Gainer-Dewar J."/>
            <person name="Goldberg J."/>
            <person name="Griggs A."/>
            <person name="Gujja S."/>
            <person name="Hansen M."/>
            <person name="Howarth C."/>
            <person name="Imamovic A."/>
            <person name="Ireland A."/>
            <person name="Larimer J."/>
            <person name="McCowan C."/>
            <person name="Murphy C."/>
            <person name="Pearson M."/>
            <person name="Poon T.W."/>
            <person name="Priest M."/>
            <person name="Roberts A."/>
            <person name="Saif S."/>
            <person name="Shea T."/>
            <person name="Sisk P."/>
            <person name="Sykes S."/>
            <person name="Wortman J."/>
            <person name="Nusbaum C."/>
            <person name="Birren B."/>
        </authorList>
    </citation>
    <scope>NUCLEOTIDE SEQUENCE [LARGE SCALE GENOMIC DNA]</scope>
    <source>
        <strain evidence="2 3">CBS 101466</strain>
    </source>
</reference>
<protein>
    <submittedName>
        <fullName evidence="2">Uncharacterized protein</fullName>
    </submittedName>
</protein>
<feature type="transmembrane region" description="Helical" evidence="1">
    <location>
        <begin position="71"/>
        <end position="94"/>
    </location>
</feature>
<organism evidence="2 3">
    <name type="scientific">Cyphellophora europaea (strain CBS 101466)</name>
    <name type="common">Phialophora europaea</name>
    <dbReference type="NCBI Taxonomy" id="1220924"/>
    <lineage>
        <taxon>Eukaryota</taxon>
        <taxon>Fungi</taxon>
        <taxon>Dikarya</taxon>
        <taxon>Ascomycota</taxon>
        <taxon>Pezizomycotina</taxon>
        <taxon>Eurotiomycetes</taxon>
        <taxon>Chaetothyriomycetidae</taxon>
        <taxon>Chaetothyriales</taxon>
        <taxon>Cyphellophoraceae</taxon>
        <taxon>Cyphellophora</taxon>
    </lineage>
</organism>
<dbReference type="AlphaFoldDB" id="W2S7N1"/>
<dbReference type="GeneID" id="19978379"/>
<dbReference type="RefSeq" id="XP_008713931.1">
    <property type="nucleotide sequence ID" value="XM_008715709.1"/>
</dbReference>
<evidence type="ECO:0000313" key="2">
    <source>
        <dbReference type="EMBL" id="ETN43909.1"/>
    </source>
</evidence>
<dbReference type="VEuPathDB" id="FungiDB:HMPREF1541_11040"/>
<proteinExistence type="predicted"/>
<dbReference type="InParanoid" id="W2S7N1"/>
<evidence type="ECO:0000256" key="1">
    <source>
        <dbReference type="SAM" id="Phobius"/>
    </source>
</evidence>
<keyword evidence="1" id="KW-0812">Transmembrane</keyword>
<name>W2S7N1_CYPE1</name>
<keyword evidence="1" id="KW-0472">Membrane</keyword>
<dbReference type="Proteomes" id="UP000030752">
    <property type="component" value="Unassembled WGS sequence"/>
</dbReference>